<dbReference type="Proteomes" id="UP000252519">
    <property type="component" value="Unassembled WGS sequence"/>
</dbReference>
<accession>A0A368GWD5</accession>
<gene>
    <name evidence="1" type="ORF">ANCCAN_06082</name>
</gene>
<protein>
    <submittedName>
        <fullName evidence="1">Uncharacterized protein</fullName>
    </submittedName>
</protein>
<dbReference type="AlphaFoldDB" id="A0A368GWD5"/>
<dbReference type="EMBL" id="JOJR01000055">
    <property type="protein sequence ID" value="RCN47888.1"/>
    <property type="molecule type" value="Genomic_DNA"/>
</dbReference>
<dbReference type="OrthoDB" id="10502179at2759"/>
<comment type="caution">
    <text evidence="1">The sequence shown here is derived from an EMBL/GenBank/DDBJ whole genome shotgun (WGS) entry which is preliminary data.</text>
</comment>
<proteinExistence type="predicted"/>
<evidence type="ECO:0000313" key="1">
    <source>
        <dbReference type="EMBL" id="RCN47888.1"/>
    </source>
</evidence>
<reference evidence="1 2" key="1">
    <citation type="submission" date="2014-10" db="EMBL/GenBank/DDBJ databases">
        <title>Draft genome of the hookworm Ancylostoma caninum.</title>
        <authorList>
            <person name="Mitreva M."/>
        </authorList>
    </citation>
    <scope>NUCLEOTIDE SEQUENCE [LARGE SCALE GENOMIC DNA]</scope>
    <source>
        <strain evidence="1 2">Baltimore</strain>
    </source>
</reference>
<organism evidence="1 2">
    <name type="scientific">Ancylostoma caninum</name>
    <name type="common">Dog hookworm</name>
    <dbReference type="NCBI Taxonomy" id="29170"/>
    <lineage>
        <taxon>Eukaryota</taxon>
        <taxon>Metazoa</taxon>
        <taxon>Ecdysozoa</taxon>
        <taxon>Nematoda</taxon>
        <taxon>Chromadorea</taxon>
        <taxon>Rhabditida</taxon>
        <taxon>Rhabditina</taxon>
        <taxon>Rhabditomorpha</taxon>
        <taxon>Strongyloidea</taxon>
        <taxon>Ancylostomatidae</taxon>
        <taxon>Ancylostomatinae</taxon>
        <taxon>Ancylostoma</taxon>
    </lineage>
</organism>
<sequence>MESECPTPYNSLYVPMKRAGLVCCKHGIACEVAKKEKERGLNGEDTSEQYVNLVDTKKDATKSRDELIQSLAGKLRYVCDRVVTVFKCACYSSSKHLIERGELLHVK</sequence>
<keyword evidence="2" id="KW-1185">Reference proteome</keyword>
<evidence type="ECO:0000313" key="2">
    <source>
        <dbReference type="Proteomes" id="UP000252519"/>
    </source>
</evidence>
<name>A0A368GWD5_ANCCA</name>